<protein>
    <recommendedName>
        <fullName evidence="5">Lipoprotein</fullName>
    </recommendedName>
</protein>
<gene>
    <name evidence="3" type="ORF">CKO45_10545</name>
</gene>
<evidence type="ECO:0000313" key="4">
    <source>
        <dbReference type="Proteomes" id="UP000697995"/>
    </source>
</evidence>
<dbReference type="Proteomes" id="UP000697995">
    <property type="component" value="Unassembled WGS sequence"/>
</dbReference>
<keyword evidence="4" id="KW-1185">Reference proteome</keyword>
<organism evidence="3 4">
    <name type="scientific">Paracraurococcus ruber</name>
    <dbReference type="NCBI Taxonomy" id="77675"/>
    <lineage>
        <taxon>Bacteria</taxon>
        <taxon>Pseudomonadati</taxon>
        <taxon>Pseudomonadota</taxon>
        <taxon>Alphaproteobacteria</taxon>
        <taxon>Acetobacterales</taxon>
        <taxon>Roseomonadaceae</taxon>
        <taxon>Paracraurococcus</taxon>
    </lineage>
</organism>
<feature type="chain" id="PRO_5046070177" description="Lipoprotein" evidence="2">
    <location>
        <begin position="20"/>
        <end position="143"/>
    </location>
</feature>
<proteinExistence type="predicted"/>
<evidence type="ECO:0000256" key="1">
    <source>
        <dbReference type="SAM" id="MobiDB-lite"/>
    </source>
</evidence>
<accession>A0ABS1CWG8</accession>
<evidence type="ECO:0008006" key="5">
    <source>
        <dbReference type="Google" id="ProtNLM"/>
    </source>
</evidence>
<dbReference type="EMBL" id="NRSG01000062">
    <property type="protein sequence ID" value="MBK1658670.1"/>
    <property type="molecule type" value="Genomic_DNA"/>
</dbReference>
<dbReference type="PROSITE" id="PS51257">
    <property type="entry name" value="PROKAR_LIPOPROTEIN"/>
    <property type="match status" value="1"/>
</dbReference>
<keyword evidence="2" id="KW-0732">Signal</keyword>
<evidence type="ECO:0000313" key="3">
    <source>
        <dbReference type="EMBL" id="MBK1658670.1"/>
    </source>
</evidence>
<comment type="caution">
    <text evidence="3">The sequence shown here is derived from an EMBL/GenBank/DDBJ whole genome shotgun (WGS) entry which is preliminary data.</text>
</comment>
<feature type="signal peptide" evidence="2">
    <location>
        <begin position="1"/>
        <end position="19"/>
    </location>
</feature>
<name>A0ABS1CWG8_9PROT</name>
<feature type="region of interest" description="Disordered" evidence="1">
    <location>
        <begin position="23"/>
        <end position="44"/>
    </location>
</feature>
<reference evidence="3 4" key="1">
    <citation type="journal article" date="2020" name="Microorganisms">
        <title>Osmotic Adaptation and Compatible Solute Biosynthesis of Phototrophic Bacteria as Revealed from Genome Analyses.</title>
        <authorList>
            <person name="Imhoff J.F."/>
            <person name="Rahn T."/>
            <person name="Kunzel S."/>
            <person name="Keller A."/>
            <person name="Neulinger S.C."/>
        </authorList>
    </citation>
    <scope>NUCLEOTIDE SEQUENCE [LARGE SCALE GENOMIC DNA]</scope>
    <source>
        <strain evidence="3 4">DSM 15382</strain>
    </source>
</reference>
<sequence length="143" mass="14192">MTWGRGLAIAALAALSACAEGGAGTGAPAPTAAPAAPVAAGPAGTRLDGRYAGRGDLTASRSSVCGPQQINRSLVVANGEGRLVIDQARNDIAVGPVSADGIVTLHSPTGRGTTVAGRIENGVFTGEQRGTQCTRSLSLRKQS</sequence>
<evidence type="ECO:0000256" key="2">
    <source>
        <dbReference type="SAM" id="SignalP"/>
    </source>
</evidence>